<comment type="similarity">
    <text evidence="2">Belongs to the AAA ATPase family. BCS1 subfamily.</text>
</comment>
<organism evidence="16 17">
    <name type="scientific">Pholiota conissans</name>
    <dbReference type="NCBI Taxonomy" id="109636"/>
    <lineage>
        <taxon>Eukaryota</taxon>
        <taxon>Fungi</taxon>
        <taxon>Dikarya</taxon>
        <taxon>Basidiomycota</taxon>
        <taxon>Agaricomycotina</taxon>
        <taxon>Agaricomycetes</taxon>
        <taxon>Agaricomycetidae</taxon>
        <taxon>Agaricales</taxon>
        <taxon>Agaricineae</taxon>
        <taxon>Strophariaceae</taxon>
        <taxon>Pholiota</taxon>
    </lineage>
</organism>
<sequence length="621" mass="68763">MATPLLIAQQVFSALSGGSLQPGGASLSACSNTTSVNGTVFPGGSEPAAFPTDFSSLLTFLLSFSALSNWLKLALLGTALESCRRFAFHMYYRIYNSIFITARFEEDDSSYDWMMVWLSTQPSWKTARDVQISTRPFGLVSSAVRIEGEEEDGSAIMNKTRQLAYLPASASVHSFFYRKHWVRVTRGTKEGGYYGRREDTLEICIMALNHRILNQILLEAKKTYQAAQEHMISVYVSDISNNWRHIASRPKRPLNSIVLDPGIKDLLIDDARDFLQSKPWYAARGIPFRRGYLLYGAPGSGKTSIIHSLAGELGLDVYVISLSRLGLDDTALGEIISELPEKCIALMEDIDAAFSQTLNRDLDQEEEEEKPGKPKKDNDPRRNQPPAPSTSRITLSGLLNALDGVGAQEGRILFATTNKYSSLDPALCRPGRMDIHIEFKLASKYQARELYQCFYLPDSELGKEEKSGEEEATEEKGDDSGYSSADEKEKAAETPIAPVHHRDSVSFSGSSHSARAPELSRRKVASLADRFAATIPEREFSMAALQGYLMAYKVRPFDAVKEAPAWVEKERAERTKKSNTTNQATAPAAHSTSAEPLSKVNDIEKPEPETVKEPETVQAEA</sequence>
<dbReference type="Pfam" id="PF00004">
    <property type="entry name" value="AAA"/>
    <property type="match status" value="2"/>
</dbReference>
<dbReference type="SUPFAM" id="SSF52540">
    <property type="entry name" value="P-loop containing nucleoside triphosphate hydrolases"/>
    <property type="match status" value="1"/>
</dbReference>
<evidence type="ECO:0000259" key="15">
    <source>
        <dbReference type="SMART" id="SM01024"/>
    </source>
</evidence>
<evidence type="ECO:0000256" key="12">
    <source>
        <dbReference type="RuleBase" id="RU003651"/>
    </source>
</evidence>
<keyword evidence="8" id="KW-1133">Transmembrane helix</keyword>
<dbReference type="SMART" id="SM01024">
    <property type="entry name" value="BCS1_N"/>
    <property type="match status" value="1"/>
</dbReference>
<comment type="subcellular location">
    <subcellularLocation>
        <location evidence="1">Mitochondrion inner membrane</location>
        <topology evidence="1">Single-pass membrane protein</topology>
    </subcellularLocation>
</comment>
<name>A0A9P5ZAP3_9AGAR</name>
<keyword evidence="3" id="KW-0812">Transmembrane</keyword>
<keyword evidence="6 16" id="KW-0378">Hydrolase</keyword>
<dbReference type="InterPro" id="IPR003960">
    <property type="entry name" value="ATPase_AAA_CS"/>
</dbReference>
<dbReference type="PROSITE" id="PS00674">
    <property type="entry name" value="AAA"/>
    <property type="match status" value="1"/>
</dbReference>
<accession>A0A9P5ZAP3</accession>
<feature type="compositionally biased region" description="Basic and acidic residues" evidence="13">
    <location>
        <begin position="601"/>
        <end position="615"/>
    </location>
</feature>
<keyword evidence="10" id="KW-0472">Membrane</keyword>
<feature type="region of interest" description="Disordered" evidence="13">
    <location>
        <begin position="462"/>
        <end position="521"/>
    </location>
</feature>
<evidence type="ECO:0000256" key="6">
    <source>
        <dbReference type="ARBA" id="ARBA00022801"/>
    </source>
</evidence>
<keyword evidence="4 12" id="KW-0547">Nucleotide-binding</keyword>
<dbReference type="SMART" id="SM00382">
    <property type="entry name" value="AAA"/>
    <property type="match status" value="1"/>
</dbReference>
<keyword evidence="17" id="KW-1185">Reference proteome</keyword>
<comment type="caution">
    <text evidence="16">The sequence shown here is derived from an EMBL/GenBank/DDBJ whole genome shotgun (WGS) entry which is preliminary data.</text>
</comment>
<dbReference type="OrthoDB" id="10251412at2759"/>
<evidence type="ECO:0000256" key="1">
    <source>
        <dbReference type="ARBA" id="ARBA00004434"/>
    </source>
</evidence>
<keyword evidence="7 12" id="KW-0067">ATP-binding</keyword>
<dbReference type="InterPro" id="IPR057495">
    <property type="entry name" value="AAA_lid_BCS1"/>
</dbReference>
<dbReference type="InterPro" id="IPR014851">
    <property type="entry name" value="BCS1_N"/>
</dbReference>
<dbReference type="InterPro" id="IPR050747">
    <property type="entry name" value="Mitochondrial_chaperone_BCS1"/>
</dbReference>
<feature type="domain" description="AAA+ ATPase" evidence="14">
    <location>
        <begin position="288"/>
        <end position="443"/>
    </location>
</feature>
<feature type="domain" description="BCS1 N-terminal" evidence="15">
    <location>
        <begin position="74"/>
        <end position="257"/>
    </location>
</feature>
<evidence type="ECO:0000256" key="11">
    <source>
        <dbReference type="ARBA" id="ARBA00048778"/>
    </source>
</evidence>
<keyword evidence="5" id="KW-0999">Mitochondrion inner membrane</keyword>
<dbReference type="EMBL" id="MU155164">
    <property type="protein sequence ID" value="KAF9482521.1"/>
    <property type="molecule type" value="Genomic_DNA"/>
</dbReference>
<evidence type="ECO:0000313" key="17">
    <source>
        <dbReference type="Proteomes" id="UP000807469"/>
    </source>
</evidence>
<proteinExistence type="inferred from homology"/>
<comment type="catalytic activity">
    <reaction evidence="11">
        <text>ATP + H2O = ADP + phosphate + H(+)</text>
        <dbReference type="Rhea" id="RHEA:13065"/>
        <dbReference type="ChEBI" id="CHEBI:15377"/>
        <dbReference type="ChEBI" id="CHEBI:15378"/>
        <dbReference type="ChEBI" id="CHEBI:30616"/>
        <dbReference type="ChEBI" id="CHEBI:43474"/>
        <dbReference type="ChEBI" id="CHEBI:456216"/>
    </reaction>
    <physiologicalReaction direction="left-to-right" evidence="11">
        <dbReference type="Rhea" id="RHEA:13066"/>
    </physiologicalReaction>
</comment>
<dbReference type="GO" id="GO:0016887">
    <property type="term" value="F:ATP hydrolysis activity"/>
    <property type="evidence" value="ECO:0007669"/>
    <property type="project" value="InterPro"/>
</dbReference>
<dbReference type="GO" id="GO:0005743">
    <property type="term" value="C:mitochondrial inner membrane"/>
    <property type="evidence" value="ECO:0007669"/>
    <property type="project" value="UniProtKB-SubCell"/>
</dbReference>
<keyword evidence="9" id="KW-0496">Mitochondrion</keyword>
<dbReference type="InterPro" id="IPR003959">
    <property type="entry name" value="ATPase_AAA_core"/>
</dbReference>
<feature type="region of interest" description="Disordered" evidence="13">
    <location>
        <begin position="570"/>
        <end position="621"/>
    </location>
</feature>
<evidence type="ECO:0000256" key="10">
    <source>
        <dbReference type="ARBA" id="ARBA00023136"/>
    </source>
</evidence>
<dbReference type="Gene3D" id="3.40.50.300">
    <property type="entry name" value="P-loop containing nucleotide triphosphate hydrolases"/>
    <property type="match status" value="1"/>
</dbReference>
<dbReference type="InterPro" id="IPR027417">
    <property type="entry name" value="P-loop_NTPase"/>
</dbReference>
<evidence type="ECO:0000313" key="16">
    <source>
        <dbReference type="EMBL" id="KAF9482521.1"/>
    </source>
</evidence>
<dbReference type="Pfam" id="PF25426">
    <property type="entry name" value="AAA_lid_BCS1"/>
    <property type="match status" value="1"/>
</dbReference>
<feature type="compositionally biased region" description="Polar residues" evidence="13">
    <location>
        <begin position="578"/>
        <end position="595"/>
    </location>
</feature>
<feature type="compositionally biased region" description="Basic and acidic residues" evidence="13">
    <location>
        <begin position="370"/>
        <end position="382"/>
    </location>
</feature>
<evidence type="ECO:0000256" key="3">
    <source>
        <dbReference type="ARBA" id="ARBA00022692"/>
    </source>
</evidence>
<reference evidence="16" key="1">
    <citation type="submission" date="2020-11" db="EMBL/GenBank/DDBJ databases">
        <authorList>
            <consortium name="DOE Joint Genome Institute"/>
            <person name="Ahrendt S."/>
            <person name="Riley R."/>
            <person name="Andreopoulos W."/>
            <person name="Labutti K."/>
            <person name="Pangilinan J."/>
            <person name="Ruiz-Duenas F.J."/>
            <person name="Barrasa J.M."/>
            <person name="Sanchez-Garcia M."/>
            <person name="Camarero S."/>
            <person name="Miyauchi S."/>
            <person name="Serrano A."/>
            <person name="Linde D."/>
            <person name="Babiker R."/>
            <person name="Drula E."/>
            <person name="Ayuso-Fernandez I."/>
            <person name="Pacheco R."/>
            <person name="Padilla G."/>
            <person name="Ferreira P."/>
            <person name="Barriuso J."/>
            <person name="Kellner H."/>
            <person name="Castanera R."/>
            <person name="Alfaro M."/>
            <person name="Ramirez L."/>
            <person name="Pisabarro A.G."/>
            <person name="Kuo A."/>
            <person name="Tritt A."/>
            <person name="Lipzen A."/>
            <person name="He G."/>
            <person name="Yan M."/>
            <person name="Ng V."/>
            <person name="Cullen D."/>
            <person name="Martin F."/>
            <person name="Rosso M.-N."/>
            <person name="Henrissat B."/>
            <person name="Hibbett D."/>
            <person name="Martinez A.T."/>
            <person name="Grigoriev I.V."/>
        </authorList>
    </citation>
    <scope>NUCLEOTIDE SEQUENCE</scope>
    <source>
        <strain evidence="16">CIRM-BRFM 674</strain>
    </source>
</reference>
<evidence type="ECO:0000256" key="7">
    <source>
        <dbReference type="ARBA" id="ARBA00022840"/>
    </source>
</evidence>
<evidence type="ECO:0000256" key="5">
    <source>
        <dbReference type="ARBA" id="ARBA00022792"/>
    </source>
</evidence>
<feature type="region of interest" description="Disordered" evidence="13">
    <location>
        <begin position="361"/>
        <end position="394"/>
    </location>
</feature>
<evidence type="ECO:0000256" key="4">
    <source>
        <dbReference type="ARBA" id="ARBA00022741"/>
    </source>
</evidence>
<dbReference type="Proteomes" id="UP000807469">
    <property type="component" value="Unassembled WGS sequence"/>
</dbReference>
<evidence type="ECO:0000256" key="8">
    <source>
        <dbReference type="ARBA" id="ARBA00022989"/>
    </source>
</evidence>
<evidence type="ECO:0000256" key="2">
    <source>
        <dbReference type="ARBA" id="ARBA00007448"/>
    </source>
</evidence>
<dbReference type="Pfam" id="PF08740">
    <property type="entry name" value="BCS1_N"/>
    <property type="match status" value="1"/>
</dbReference>
<gene>
    <name evidence="16" type="ORF">BDN70DRAFT_415756</name>
</gene>
<evidence type="ECO:0000256" key="9">
    <source>
        <dbReference type="ARBA" id="ARBA00023128"/>
    </source>
</evidence>
<dbReference type="GO" id="GO:0005524">
    <property type="term" value="F:ATP binding"/>
    <property type="evidence" value="ECO:0007669"/>
    <property type="project" value="UniProtKB-KW"/>
</dbReference>
<feature type="compositionally biased region" description="Basic and acidic residues" evidence="13">
    <location>
        <begin position="474"/>
        <end position="492"/>
    </location>
</feature>
<protein>
    <submittedName>
        <fullName evidence="16">P-loop containing nucleoside triphosphate hydrolase protein</fullName>
    </submittedName>
</protein>
<dbReference type="PANTHER" id="PTHR23070">
    <property type="entry name" value="BCS1 AAA-TYPE ATPASE"/>
    <property type="match status" value="1"/>
</dbReference>
<dbReference type="AlphaFoldDB" id="A0A9P5ZAP3"/>
<evidence type="ECO:0000256" key="13">
    <source>
        <dbReference type="SAM" id="MobiDB-lite"/>
    </source>
</evidence>
<evidence type="ECO:0000259" key="14">
    <source>
        <dbReference type="SMART" id="SM00382"/>
    </source>
</evidence>
<dbReference type="InterPro" id="IPR003593">
    <property type="entry name" value="AAA+_ATPase"/>
</dbReference>